<protein>
    <submittedName>
        <fullName evidence="1">Uncharacterized protein</fullName>
    </submittedName>
</protein>
<gene>
    <name evidence="1" type="ORF">STA1M1_22950</name>
</gene>
<evidence type="ECO:0000313" key="2">
    <source>
        <dbReference type="Proteomes" id="UP001144205"/>
    </source>
</evidence>
<proteinExistence type="predicted"/>
<reference evidence="1" key="1">
    <citation type="journal article" date="2023" name="Int. J. Syst. Evol. Microbiol.">
        <title>Sinisalibacter aestuarii sp. nov., isolated from estuarine sediment of the Arakawa River.</title>
        <authorList>
            <person name="Arafat S.T."/>
            <person name="Hirano S."/>
            <person name="Sato A."/>
            <person name="Takeuchi K."/>
            <person name="Yasuda T."/>
            <person name="Terahara T."/>
            <person name="Hamada M."/>
            <person name="Kobayashi T."/>
        </authorList>
    </citation>
    <scope>NUCLEOTIDE SEQUENCE</scope>
    <source>
        <strain evidence="1">B-399</strain>
    </source>
</reference>
<comment type="caution">
    <text evidence="1">The sequence shown here is derived from an EMBL/GenBank/DDBJ whole genome shotgun (WGS) entry which is preliminary data.</text>
</comment>
<dbReference type="Proteomes" id="UP001144205">
    <property type="component" value="Unassembled WGS sequence"/>
</dbReference>
<keyword evidence="2" id="KW-1185">Reference proteome</keyword>
<evidence type="ECO:0000313" key="1">
    <source>
        <dbReference type="EMBL" id="GKY88426.1"/>
    </source>
</evidence>
<accession>A0ABQ5LTX3</accession>
<dbReference type="EMBL" id="BROH01000006">
    <property type="protein sequence ID" value="GKY88426.1"/>
    <property type="molecule type" value="Genomic_DNA"/>
</dbReference>
<dbReference type="RefSeq" id="WP_281842466.1">
    <property type="nucleotide sequence ID" value="NZ_BROH01000006.1"/>
</dbReference>
<organism evidence="1 2">
    <name type="scientific">Sinisalibacter aestuarii</name>
    <dbReference type="NCBI Taxonomy" id="2949426"/>
    <lineage>
        <taxon>Bacteria</taxon>
        <taxon>Pseudomonadati</taxon>
        <taxon>Pseudomonadota</taxon>
        <taxon>Alphaproteobacteria</taxon>
        <taxon>Rhodobacterales</taxon>
        <taxon>Roseobacteraceae</taxon>
        <taxon>Sinisalibacter</taxon>
    </lineage>
</organism>
<sequence>MTILELTTGLFPDAARVDEAVETLRGTHTVERADTTGLAPDDSDGWAKVVRAILSADHIVTL</sequence>
<name>A0ABQ5LTX3_9RHOB</name>